<dbReference type="Proteomes" id="UP001341245">
    <property type="component" value="Unassembled WGS sequence"/>
</dbReference>
<evidence type="ECO:0000313" key="2">
    <source>
        <dbReference type="Proteomes" id="UP001341245"/>
    </source>
</evidence>
<evidence type="ECO:0000313" key="1">
    <source>
        <dbReference type="EMBL" id="KAK6000003.1"/>
    </source>
</evidence>
<name>A0ABR0T6E1_AURPU</name>
<dbReference type="EMBL" id="JASGXD010000019">
    <property type="protein sequence ID" value="KAK6000003.1"/>
    <property type="molecule type" value="Genomic_DNA"/>
</dbReference>
<reference evidence="1 2" key="1">
    <citation type="submission" date="2023-11" db="EMBL/GenBank/DDBJ databases">
        <title>Draft genome sequence and annotation of the polyextremotolerant black yeast-like fungus Aureobasidium pullulans NRRL 62042.</title>
        <authorList>
            <person name="Dielentheis-Frenken M.R.E."/>
            <person name="Wibberg D."/>
            <person name="Blank L.M."/>
            <person name="Tiso T."/>
        </authorList>
    </citation>
    <scope>NUCLEOTIDE SEQUENCE [LARGE SCALE GENOMIC DNA]</scope>
    <source>
        <strain evidence="1 2">NRRL 62042</strain>
    </source>
</reference>
<accession>A0ABR0T6E1</accession>
<gene>
    <name evidence="1" type="ORF">QM012_003991</name>
</gene>
<sequence>MPEIEQENATVVPEESSDLSFFDGPTTVVRFPPFDPKGPPRFEYAEHRYLGDYISLQMDDGSKKLGSDVLFTLKNKSLLRYGEINAFAGDFYGSYYPISDGTNFEYQCTRFSNVFWYLNENESRTPGELPVLKDLMKEEVDLFNEAIRNHEDPSVAYSKLKDMTKKLINATIGRPLTQPGYLGLAAINWDHFGEHAHIVYTAGHTLALREASKPDGNLNVAYTINAFANHFLEDSFSAGHVRTPRKQLHGTFDKSADYCAKYMHDEESAIGLAVTNKRGDKWHMYGDKKLKDDVDDQNAKLCLEAVQTSADEVYAA</sequence>
<organism evidence="1 2">
    <name type="scientific">Aureobasidium pullulans</name>
    <name type="common">Black yeast</name>
    <name type="synonym">Pullularia pullulans</name>
    <dbReference type="NCBI Taxonomy" id="5580"/>
    <lineage>
        <taxon>Eukaryota</taxon>
        <taxon>Fungi</taxon>
        <taxon>Dikarya</taxon>
        <taxon>Ascomycota</taxon>
        <taxon>Pezizomycotina</taxon>
        <taxon>Dothideomycetes</taxon>
        <taxon>Dothideomycetidae</taxon>
        <taxon>Dothideales</taxon>
        <taxon>Saccotheciaceae</taxon>
        <taxon>Aureobasidium</taxon>
    </lineage>
</organism>
<protein>
    <submittedName>
        <fullName evidence="1">Uncharacterized protein</fullName>
    </submittedName>
</protein>
<comment type="caution">
    <text evidence="1">The sequence shown here is derived from an EMBL/GenBank/DDBJ whole genome shotgun (WGS) entry which is preliminary data.</text>
</comment>
<dbReference type="InterPro" id="IPR049756">
    <property type="entry name" value="PlcA-like_dom"/>
</dbReference>
<dbReference type="CDD" id="cd22893">
    <property type="entry name" value="PlcA-like"/>
    <property type="match status" value="1"/>
</dbReference>
<proteinExistence type="predicted"/>
<keyword evidence="2" id="KW-1185">Reference proteome</keyword>